<sequence>MPALKPGTIIPTDEENEAINKGIASDPDTVELTEAHFAQMKPTAQVMKARGRPRLAVTKEAVSIRLDADVLTGFRALGDGWQTRMNEALRDWLQTHKA</sequence>
<gene>
    <name evidence="1" type="ORF">SAMN05216551_109152</name>
</gene>
<dbReference type="STRING" id="1770053.SAMN05216551_109152"/>
<dbReference type="Proteomes" id="UP000243719">
    <property type="component" value="Unassembled WGS sequence"/>
</dbReference>
<proteinExistence type="predicted"/>
<evidence type="ECO:0000313" key="2">
    <source>
        <dbReference type="Proteomes" id="UP000243719"/>
    </source>
</evidence>
<protein>
    <submittedName>
        <fullName evidence="1">Uncharacterized conserved protein, DUF4415 family</fullName>
    </submittedName>
</protein>
<name>A0A1H2PSA1_9BURK</name>
<dbReference type="RefSeq" id="WP_091910328.1">
    <property type="nucleotide sequence ID" value="NZ_FNLO01000009.1"/>
</dbReference>
<keyword evidence="2" id="KW-1185">Reference proteome</keyword>
<dbReference type="EMBL" id="FNLO01000009">
    <property type="protein sequence ID" value="SDV49806.1"/>
    <property type="molecule type" value="Genomic_DNA"/>
</dbReference>
<reference evidence="2" key="1">
    <citation type="submission" date="2016-09" db="EMBL/GenBank/DDBJ databases">
        <authorList>
            <person name="Varghese N."/>
            <person name="Submissions S."/>
        </authorList>
    </citation>
    <scope>NUCLEOTIDE SEQUENCE [LARGE SCALE GENOMIC DNA]</scope>
    <source>
        <strain evidence="2">JS23</strain>
    </source>
</reference>
<organism evidence="1 2">
    <name type="scientific">Chitinasiproducens palmae</name>
    <dbReference type="NCBI Taxonomy" id="1770053"/>
    <lineage>
        <taxon>Bacteria</taxon>
        <taxon>Pseudomonadati</taxon>
        <taxon>Pseudomonadota</taxon>
        <taxon>Betaproteobacteria</taxon>
        <taxon>Burkholderiales</taxon>
        <taxon>Burkholderiaceae</taxon>
        <taxon>Chitinasiproducens</taxon>
    </lineage>
</organism>
<dbReference type="OrthoDB" id="9796641at2"/>
<dbReference type="InterPro" id="IPR025528">
    <property type="entry name" value="BrnA_antitoxin"/>
</dbReference>
<evidence type="ECO:0000313" key="1">
    <source>
        <dbReference type="EMBL" id="SDV49806.1"/>
    </source>
</evidence>
<dbReference type="AlphaFoldDB" id="A0A1H2PSA1"/>
<accession>A0A1H2PSA1</accession>
<dbReference type="Pfam" id="PF14384">
    <property type="entry name" value="BrnA_antitoxin"/>
    <property type="match status" value="1"/>
</dbReference>